<name>A0A914KMD0_MELIC</name>
<dbReference type="FunFam" id="1.10.540.10:FF:000007">
    <property type="entry name" value="Isovaleryl-CoA dehydrogenase, mitochondrial"/>
    <property type="match status" value="1"/>
</dbReference>
<evidence type="ECO:0000256" key="11">
    <source>
        <dbReference type="ARBA" id="ARBA00047736"/>
    </source>
</evidence>
<comment type="similarity">
    <text evidence="3 15">Belongs to the acyl-CoA dehydrogenase family.</text>
</comment>
<dbReference type="SUPFAM" id="SSF56645">
    <property type="entry name" value="Acyl-CoA dehydrogenase NM domain-like"/>
    <property type="match status" value="2"/>
</dbReference>
<evidence type="ECO:0000256" key="16">
    <source>
        <dbReference type="SAM" id="Phobius"/>
    </source>
</evidence>
<keyword evidence="20" id="KW-1185">Reference proteome</keyword>
<dbReference type="Pfam" id="PF00441">
    <property type="entry name" value="Acyl-CoA_dh_1"/>
    <property type="match status" value="1"/>
</dbReference>
<evidence type="ECO:0000256" key="15">
    <source>
        <dbReference type="RuleBase" id="RU362125"/>
    </source>
</evidence>
<dbReference type="InterPro" id="IPR046373">
    <property type="entry name" value="Acyl-CoA_Oxase/DH_mid-dom_sf"/>
</dbReference>
<dbReference type="GO" id="GO:0050660">
    <property type="term" value="F:flavin adenine dinucleotide binding"/>
    <property type="evidence" value="ECO:0007669"/>
    <property type="project" value="InterPro"/>
</dbReference>
<protein>
    <recommendedName>
        <fullName evidence="6">Isovaleryl-CoA dehydrogenase, mitochondrial</fullName>
        <ecNumber evidence="5">1.3.8.1</ecNumber>
        <ecNumber evidence="4">1.3.8.4</ecNumber>
    </recommendedName>
    <alternativeName>
        <fullName evidence="9">Butyryl-CoA dehydrogenase</fullName>
    </alternativeName>
</protein>
<dbReference type="WBParaSite" id="Minc3s00048g02616">
    <property type="protein sequence ID" value="Minc3s00048g02616"/>
    <property type="gene ID" value="Minc3s00048g02616"/>
</dbReference>
<dbReference type="EC" id="1.3.8.1" evidence="5"/>
<feature type="domain" description="Acyl-CoA dehydrogenase/oxidase C-terminal" evidence="17">
    <location>
        <begin position="283"/>
        <end position="431"/>
    </location>
</feature>
<evidence type="ECO:0000256" key="4">
    <source>
        <dbReference type="ARBA" id="ARBA00012044"/>
    </source>
</evidence>
<dbReference type="Gene3D" id="2.40.110.10">
    <property type="entry name" value="Butyryl-CoA Dehydrogenase, subunit A, domain 2"/>
    <property type="match status" value="2"/>
</dbReference>
<evidence type="ECO:0000256" key="3">
    <source>
        <dbReference type="ARBA" id="ARBA00009347"/>
    </source>
</evidence>
<comment type="pathway">
    <text evidence="2">Amino-acid degradation; L-leucine degradation; (S)-3-hydroxy-3-methylglutaryl-CoA from 3-isovaleryl-CoA: step 1/3.</text>
</comment>
<dbReference type="InterPro" id="IPR009100">
    <property type="entry name" value="AcylCoA_DH/oxidase_NM_dom_sf"/>
</dbReference>
<evidence type="ECO:0000313" key="21">
    <source>
        <dbReference type="WBParaSite" id="Minc3s00048g02616"/>
    </source>
</evidence>
<dbReference type="AlphaFoldDB" id="A0A914KMD0"/>
<dbReference type="PANTHER" id="PTHR43884:SF12">
    <property type="entry name" value="ISOVALERYL-COA DEHYDROGENASE, MITOCHONDRIAL-RELATED"/>
    <property type="match status" value="1"/>
</dbReference>
<dbReference type="InterPro" id="IPR037069">
    <property type="entry name" value="AcylCoA_DH/ox_N_sf"/>
</dbReference>
<organism evidence="20 21">
    <name type="scientific">Meloidogyne incognita</name>
    <name type="common">Southern root-knot nematode worm</name>
    <name type="synonym">Oxyuris incognita</name>
    <dbReference type="NCBI Taxonomy" id="6306"/>
    <lineage>
        <taxon>Eukaryota</taxon>
        <taxon>Metazoa</taxon>
        <taxon>Ecdysozoa</taxon>
        <taxon>Nematoda</taxon>
        <taxon>Chromadorea</taxon>
        <taxon>Rhabditida</taxon>
        <taxon>Tylenchina</taxon>
        <taxon>Tylenchomorpha</taxon>
        <taxon>Tylenchoidea</taxon>
        <taxon>Meloidogynidae</taxon>
        <taxon>Meloidogyninae</taxon>
        <taxon>Meloidogyne</taxon>
        <taxon>Meloidogyne incognita group</taxon>
    </lineage>
</organism>
<dbReference type="FunFam" id="1.20.140.10:FF:000003">
    <property type="entry name" value="isovaleryl-CoA dehydrogenase, mitochondrial"/>
    <property type="match status" value="1"/>
</dbReference>
<keyword evidence="16" id="KW-0472">Membrane</keyword>
<dbReference type="Pfam" id="PF02770">
    <property type="entry name" value="Acyl-CoA_dh_M"/>
    <property type="match status" value="1"/>
</dbReference>
<evidence type="ECO:0000256" key="6">
    <source>
        <dbReference type="ARBA" id="ARBA00018258"/>
    </source>
</evidence>
<dbReference type="GO" id="GO:0008470">
    <property type="term" value="F:3-methylbutanoyl-CoA dehydrogenase activity"/>
    <property type="evidence" value="ECO:0007669"/>
    <property type="project" value="UniProtKB-EC"/>
</dbReference>
<evidence type="ECO:0000313" key="20">
    <source>
        <dbReference type="Proteomes" id="UP000887563"/>
    </source>
</evidence>
<comment type="catalytic activity">
    <reaction evidence="11">
        <text>butanoyl-CoA + oxidized [electron-transfer flavoprotein] + H(+) = (2E)-butenoyl-CoA + reduced [electron-transfer flavoprotein]</text>
        <dbReference type="Rhea" id="RHEA:24004"/>
        <dbReference type="Rhea" id="RHEA-COMP:10685"/>
        <dbReference type="Rhea" id="RHEA-COMP:10686"/>
        <dbReference type="ChEBI" id="CHEBI:15378"/>
        <dbReference type="ChEBI" id="CHEBI:57332"/>
        <dbReference type="ChEBI" id="CHEBI:57371"/>
        <dbReference type="ChEBI" id="CHEBI:57692"/>
        <dbReference type="ChEBI" id="CHEBI:58307"/>
        <dbReference type="EC" id="1.3.8.1"/>
    </reaction>
</comment>
<evidence type="ECO:0000256" key="9">
    <source>
        <dbReference type="ARBA" id="ARBA00031895"/>
    </source>
</evidence>
<dbReference type="Proteomes" id="UP000887563">
    <property type="component" value="Unplaced"/>
</dbReference>
<evidence type="ECO:0000259" key="18">
    <source>
        <dbReference type="Pfam" id="PF02770"/>
    </source>
</evidence>
<dbReference type="InterPro" id="IPR036250">
    <property type="entry name" value="AcylCo_DH-like_C"/>
</dbReference>
<evidence type="ECO:0000256" key="8">
    <source>
        <dbReference type="ARBA" id="ARBA00022827"/>
    </source>
</evidence>
<keyword evidence="7 15" id="KW-0285">Flavoprotein</keyword>
<comment type="function">
    <text evidence="10">Catalyzes the conversion of isovaleryl-CoA/3-methylbutanoyl-CoA to 3-methylbut-2-enoyl-CoA as an intermediate step in the leucine (Leu) catabolic pathway. To a lesser extent, is also able to catalyze the oxidation of other saturated short-chain acyl-CoA thioesters as pentanoyl-CoA, hexenoyl-CoA and butenoyl-CoA.</text>
</comment>
<feature type="domain" description="Acyl-CoA oxidase/dehydrogenase middle" evidence="18">
    <location>
        <begin position="117"/>
        <end position="168"/>
    </location>
</feature>
<evidence type="ECO:0000256" key="14">
    <source>
        <dbReference type="ARBA" id="ARBA00052875"/>
    </source>
</evidence>
<dbReference type="InterPro" id="IPR013786">
    <property type="entry name" value="AcylCoA_DH/ox_N"/>
</dbReference>
<evidence type="ECO:0000256" key="13">
    <source>
        <dbReference type="ARBA" id="ARBA00048375"/>
    </source>
</evidence>
<feature type="domain" description="Acyl-CoA dehydrogenase/oxidase N-terminal" evidence="19">
    <location>
        <begin position="7"/>
        <end position="113"/>
    </location>
</feature>
<comment type="catalytic activity">
    <reaction evidence="13">
        <text>hexanoyl-CoA + oxidized [electron-transfer flavoprotein] + H(+) = (2E)-hexenoyl-CoA + reduced [electron-transfer flavoprotein]</text>
        <dbReference type="Rhea" id="RHEA:43464"/>
        <dbReference type="Rhea" id="RHEA-COMP:10685"/>
        <dbReference type="Rhea" id="RHEA-COMP:10686"/>
        <dbReference type="ChEBI" id="CHEBI:15378"/>
        <dbReference type="ChEBI" id="CHEBI:57692"/>
        <dbReference type="ChEBI" id="CHEBI:58307"/>
        <dbReference type="ChEBI" id="CHEBI:62077"/>
        <dbReference type="ChEBI" id="CHEBI:62620"/>
    </reaction>
</comment>
<accession>A0A914KMD0</accession>
<evidence type="ECO:0000256" key="12">
    <source>
        <dbReference type="ARBA" id="ARBA00048345"/>
    </source>
</evidence>
<dbReference type="GO" id="GO:0006552">
    <property type="term" value="P:L-leucine catabolic process"/>
    <property type="evidence" value="ECO:0007669"/>
    <property type="project" value="TreeGrafter"/>
</dbReference>
<comment type="catalytic activity">
    <reaction evidence="14">
        <text>3-methylbutanoyl-CoA + oxidized [electron-transfer flavoprotein] + H(+) = 3-methylbut-2-enoyl-CoA + reduced [electron-transfer flavoprotein]</text>
        <dbReference type="Rhea" id="RHEA:12276"/>
        <dbReference type="Rhea" id="RHEA-COMP:10685"/>
        <dbReference type="Rhea" id="RHEA-COMP:10686"/>
        <dbReference type="ChEBI" id="CHEBI:15378"/>
        <dbReference type="ChEBI" id="CHEBI:57344"/>
        <dbReference type="ChEBI" id="CHEBI:57345"/>
        <dbReference type="ChEBI" id="CHEBI:57692"/>
        <dbReference type="ChEBI" id="CHEBI:58307"/>
        <dbReference type="EC" id="1.3.8.4"/>
    </reaction>
</comment>
<comment type="catalytic activity">
    <reaction evidence="12">
        <text>pentanoyl-CoA + oxidized [electron-transfer flavoprotein] + H(+) = (2E)-pentenoyl-CoA + reduced [electron-transfer flavoprotein]</text>
        <dbReference type="Rhea" id="RHEA:43456"/>
        <dbReference type="Rhea" id="RHEA-COMP:10685"/>
        <dbReference type="Rhea" id="RHEA-COMP:10686"/>
        <dbReference type="ChEBI" id="CHEBI:15378"/>
        <dbReference type="ChEBI" id="CHEBI:57389"/>
        <dbReference type="ChEBI" id="CHEBI:57692"/>
        <dbReference type="ChEBI" id="CHEBI:58307"/>
        <dbReference type="ChEBI" id="CHEBI:86160"/>
    </reaction>
</comment>
<dbReference type="InterPro" id="IPR006089">
    <property type="entry name" value="Acyl-CoA_DH_CS"/>
</dbReference>
<dbReference type="Pfam" id="PF02771">
    <property type="entry name" value="Acyl-CoA_dh_N"/>
    <property type="match status" value="1"/>
</dbReference>
<dbReference type="InterPro" id="IPR009075">
    <property type="entry name" value="AcylCo_DH/oxidase_C"/>
</dbReference>
<keyword evidence="8 15" id="KW-0274">FAD</keyword>
<evidence type="ECO:0000256" key="2">
    <source>
        <dbReference type="ARBA" id="ARBA00004898"/>
    </source>
</evidence>
<dbReference type="GO" id="GO:0005739">
    <property type="term" value="C:mitochondrion"/>
    <property type="evidence" value="ECO:0007669"/>
    <property type="project" value="TreeGrafter"/>
</dbReference>
<dbReference type="SUPFAM" id="SSF47203">
    <property type="entry name" value="Acyl-CoA dehydrogenase C-terminal domain-like"/>
    <property type="match status" value="1"/>
</dbReference>
<evidence type="ECO:0000256" key="5">
    <source>
        <dbReference type="ARBA" id="ARBA00012046"/>
    </source>
</evidence>
<keyword evidence="15" id="KW-0560">Oxidoreductase</keyword>
<evidence type="ECO:0000256" key="7">
    <source>
        <dbReference type="ARBA" id="ARBA00022630"/>
    </source>
</evidence>
<keyword evidence="16" id="KW-0812">Transmembrane</keyword>
<proteinExistence type="inferred from homology"/>
<keyword evidence="16" id="KW-1133">Transmembrane helix</keyword>
<evidence type="ECO:0000256" key="10">
    <source>
        <dbReference type="ARBA" id="ARBA00045583"/>
    </source>
</evidence>
<dbReference type="PANTHER" id="PTHR43884">
    <property type="entry name" value="ACYL-COA DEHYDROGENASE"/>
    <property type="match status" value="1"/>
</dbReference>
<evidence type="ECO:0000259" key="17">
    <source>
        <dbReference type="Pfam" id="PF00441"/>
    </source>
</evidence>
<dbReference type="EC" id="1.3.8.4" evidence="4"/>
<comment type="cofactor">
    <cofactor evidence="1 15">
        <name>FAD</name>
        <dbReference type="ChEBI" id="CHEBI:57692"/>
    </cofactor>
</comment>
<dbReference type="PROSITE" id="PS00072">
    <property type="entry name" value="ACYL_COA_DH_1"/>
    <property type="match status" value="1"/>
</dbReference>
<dbReference type="PROSITE" id="PS00073">
    <property type="entry name" value="ACYL_COA_DH_2"/>
    <property type="match status" value="1"/>
</dbReference>
<dbReference type="Gene3D" id="1.10.540.10">
    <property type="entry name" value="Acyl-CoA dehydrogenase/oxidase, N-terminal domain"/>
    <property type="match status" value="1"/>
</dbReference>
<evidence type="ECO:0000256" key="1">
    <source>
        <dbReference type="ARBA" id="ARBA00001974"/>
    </source>
</evidence>
<dbReference type="Gene3D" id="1.20.140.10">
    <property type="entry name" value="Butyryl-CoA Dehydrogenase, subunit A, domain 3"/>
    <property type="match status" value="1"/>
</dbReference>
<feature type="transmembrane region" description="Helical" evidence="16">
    <location>
        <begin position="181"/>
        <end position="201"/>
    </location>
</feature>
<reference evidence="21" key="1">
    <citation type="submission" date="2022-11" db="UniProtKB">
        <authorList>
            <consortium name="WormBaseParasite"/>
        </authorList>
    </citation>
    <scope>IDENTIFICATION</scope>
</reference>
<evidence type="ECO:0000259" key="19">
    <source>
        <dbReference type="Pfam" id="PF02771"/>
    </source>
</evidence>
<sequence length="437" mass="48439">MKNRDKETVSKISQKELAPFASEIDKMNGWDKLRDFWAILGQNGLLGITVPTEYGGSDLGYMEHVIVMEELSRACGAIALSYGAHSNLCVNQIRRHGSKEQKSKYLPPLCSGEWIGALAMSEHGAGSDIVSMKLTARKTGDGKYFLLNGSKMWITNGPDADVLVVYAKVKLYFIYESGCDVVVVCLVIYFPIKVLFSTFFYNMYKLHLKSKILLKTFSGIFNYFTTNPEKHQHGISAFIIQREFPGFSTGKKLDKLGMRGSNTCELIFDNCEVPVENVLGIEDKGVYVLMSGLDSERLVLSAGPLGLMQSACDVAFEYAHSRMAFSSPIGTFQLMQGKLADMYVRLNACRAYLYSIARNATDKTLKAKDSAGVILYLAENATQTCLDAIQVLGGNGYINDYSTGRLLRDAKLYEIGAGTSEVRRLVIGRALNKEYIK</sequence>
<dbReference type="InterPro" id="IPR006091">
    <property type="entry name" value="Acyl-CoA_Oxase/DH_mid-dom"/>
</dbReference>